<dbReference type="Proteomes" id="UP000239872">
    <property type="component" value="Unassembled WGS sequence"/>
</dbReference>
<name>A0A2S7T109_9BACT</name>
<accession>A0A2S7T109</accession>
<evidence type="ECO:0000313" key="2">
    <source>
        <dbReference type="Proteomes" id="UP000239872"/>
    </source>
</evidence>
<sequence>MQYNEEVIVDIVTELICPIHNTHPNNLAFRNGQIYVDCCCPDFGLLVNKEMKHQVEMQELIYDILSRNGKREEFPIVEEN</sequence>
<protein>
    <submittedName>
        <fullName evidence="1">Uncharacterized protein</fullName>
    </submittedName>
</protein>
<proteinExistence type="predicted"/>
<keyword evidence="2" id="KW-1185">Reference proteome</keyword>
<gene>
    <name evidence="1" type="ORF">CJD36_003805</name>
</gene>
<evidence type="ECO:0000313" key="1">
    <source>
        <dbReference type="EMBL" id="PQJ12880.1"/>
    </source>
</evidence>
<organism evidence="1 2">
    <name type="scientific">Flavipsychrobacter stenotrophus</name>
    <dbReference type="NCBI Taxonomy" id="2077091"/>
    <lineage>
        <taxon>Bacteria</taxon>
        <taxon>Pseudomonadati</taxon>
        <taxon>Bacteroidota</taxon>
        <taxon>Chitinophagia</taxon>
        <taxon>Chitinophagales</taxon>
        <taxon>Chitinophagaceae</taxon>
        <taxon>Flavipsychrobacter</taxon>
    </lineage>
</organism>
<dbReference type="AlphaFoldDB" id="A0A2S7T109"/>
<dbReference type="EMBL" id="PPSL01000001">
    <property type="protein sequence ID" value="PQJ12880.1"/>
    <property type="molecule type" value="Genomic_DNA"/>
</dbReference>
<comment type="caution">
    <text evidence="1">The sequence shown here is derived from an EMBL/GenBank/DDBJ whole genome shotgun (WGS) entry which is preliminary data.</text>
</comment>
<reference evidence="1 2" key="1">
    <citation type="submission" date="2018-01" db="EMBL/GenBank/DDBJ databases">
        <title>A novel member of the phylum Bacteroidetes isolated from glacier ice.</title>
        <authorList>
            <person name="Liu Q."/>
            <person name="Xin Y.-H."/>
        </authorList>
    </citation>
    <scope>NUCLEOTIDE SEQUENCE [LARGE SCALE GENOMIC DNA]</scope>
    <source>
        <strain evidence="1 2">RB1R16</strain>
    </source>
</reference>
<dbReference type="RefSeq" id="WP_105037764.1">
    <property type="nucleotide sequence ID" value="NZ_PPSL01000001.1"/>
</dbReference>